<dbReference type="InterPro" id="IPR027417">
    <property type="entry name" value="P-loop_NTPase"/>
</dbReference>
<accession>A0ABT2VKM7</accession>
<dbReference type="Pfam" id="PF00270">
    <property type="entry name" value="DEAD"/>
    <property type="match status" value="1"/>
</dbReference>
<dbReference type="InterPro" id="IPR049614">
    <property type="entry name" value="HrpB_DEXH"/>
</dbReference>
<dbReference type="PROSITE" id="PS51194">
    <property type="entry name" value="HELICASE_CTER"/>
    <property type="match status" value="1"/>
</dbReference>
<dbReference type="GO" id="GO:0004386">
    <property type="term" value="F:helicase activity"/>
    <property type="evidence" value="ECO:0007669"/>
    <property type="project" value="UniProtKB-KW"/>
</dbReference>
<keyword evidence="4" id="KW-0067">ATP-binding</keyword>
<dbReference type="PANTHER" id="PTHR43519">
    <property type="entry name" value="ATP-DEPENDENT RNA HELICASE HRPB"/>
    <property type="match status" value="1"/>
</dbReference>
<dbReference type="SUPFAM" id="SSF52540">
    <property type="entry name" value="P-loop containing nucleoside triphosphate hydrolases"/>
    <property type="match status" value="1"/>
</dbReference>
<dbReference type="PANTHER" id="PTHR43519:SF1">
    <property type="entry name" value="ATP-DEPENDENT RNA HELICASE HRPB"/>
    <property type="match status" value="1"/>
</dbReference>
<dbReference type="Gene3D" id="1.20.120.1080">
    <property type="match status" value="1"/>
</dbReference>
<dbReference type="InterPro" id="IPR014001">
    <property type="entry name" value="Helicase_ATP-bd"/>
</dbReference>
<dbReference type="SMART" id="SM00490">
    <property type="entry name" value="HELICc"/>
    <property type="match status" value="1"/>
</dbReference>
<evidence type="ECO:0000259" key="6">
    <source>
        <dbReference type="PROSITE" id="PS51192"/>
    </source>
</evidence>
<proteinExistence type="predicted"/>
<dbReference type="SMART" id="SM00847">
    <property type="entry name" value="HA2"/>
    <property type="match status" value="1"/>
</dbReference>
<dbReference type="InterPro" id="IPR010225">
    <property type="entry name" value="HrpB"/>
</dbReference>
<evidence type="ECO:0000256" key="1">
    <source>
        <dbReference type="ARBA" id="ARBA00022741"/>
    </source>
</evidence>
<feature type="domain" description="Helicase C-terminal" evidence="7">
    <location>
        <begin position="235"/>
        <end position="401"/>
    </location>
</feature>
<dbReference type="SMART" id="SM00487">
    <property type="entry name" value="DEXDc"/>
    <property type="match status" value="1"/>
</dbReference>
<dbReference type="PROSITE" id="PS51192">
    <property type="entry name" value="HELICASE_ATP_BIND_1"/>
    <property type="match status" value="1"/>
</dbReference>
<evidence type="ECO:0000313" key="8">
    <source>
        <dbReference type="EMBL" id="MCU7553358.1"/>
    </source>
</evidence>
<keyword evidence="9" id="KW-1185">Reference proteome</keyword>
<organism evidence="8 9">
    <name type="scientific">Alteromonas salexigens</name>
    <dbReference type="NCBI Taxonomy" id="2982530"/>
    <lineage>
        <taxon>Bacteria</taxon>
        <taxon>Pseudomonadati</taxon>
        <taxon>Pseudomonadota</taxon>
        <taxon>Gammaproteobacteria</taxon>
        <taxon>Alteromonadales</taxon>
        <taxon>Alteromonadaceae</taxon>
        <taxon>Alteromonas/Salinimonas group</taxon>
        <taxon>Alteromonas</taxon>
    </lineage>
</organism>
<evidence type="ECO:0000313" key="9">
    <source>
        <dbReference type="Proteomes" id="UP001209257"/>
    </source>
</evidence>
<keyword evidence="2" id="KW-0378">Hydrolase</keyword>
<dbReference type="InterPro" id="IPR001650">
    <property type="entry name" value="Helicase_C-like"/>
</dbReference>
<sequence>MSARQMEQTGDACHSDRYNMLYDVHQWLSMLPETLTRLPAASLVTPLQDALVRNHVIIGAPPGAGKSTVLPLSLLQNKSGGKILLMQPRRVVVRNLAGYLASLCGEEPGGKVGYRIRGESQVGPNTQLEVITEGILARMIQSDPELTGVSTVIFDEFHERSIHSDFGLALALEVQQGLREDLRLLVMSATLETDAVRSLIPEATVLSTEGRTHPVELRYCGNVQAAALHDQVARQVRQAVTEHDGDVLVFLSGRGAIGRVSSQISDLAERYNIVVHTLSGSMDKAGQQAAILPDPQQRQKVILATNIAETSLTIEGVTVVIDSGMENEARFHPGSGLTTLSEQRISQASAVQRAGRAGRLQPGVCYRMWAETTQHRLARHPAPQILREDVTGLLLDALCWGSPLTDLPLLTQPTEAQLTVAMDSLTELGAVDDNGTVTRYGRALSALPCHPRLAHMLLQALNQAPSLNVPTLPAAAAWVAAASDEGLSGSSARLSDSLIKAPPPVIKRLRRQAERYCKQAGIPKHDLDAARQDSNALAMATALAYPQRVAYRRGSSYKLASGKGATLTGHPQADWLAVLDGQQIGSEFRIRLAEPIGEVQLRSLYPEAFSQRKVVRFNDERQCMEAREVTGFGNIDITSEPTGKVPAQAWRKAWLSWLSQREESAWPLGEAFWQWWHRVQLAASIELPQPQAYQSPDPWPVALDLLLPAITEHLAGRLGSCRTKDDLAALPWAQAAHQTLSWPQQQALDSLLPESLTVPSGQQHRCRYTADGTVVLAVRMGEMYGQTAPLTVAGGRVKVILELLSPARRPLQTTSNLEAFWQGSYREIQKEMKGRYPKHFWPDDPGSATPTTRTKKAMGR</sequence>
<evidence type="ECO:0000256" key="3">
    <source>
        <dbReference type="ARBA" id="ARBA00022806"/>
    </source>
</evidence>
<dbReference type="InterPro" id="IPR048333">
    <property type="entry name" value="HA2_WH"/>
</dbReference>
<dbReference type="Pfam" id="PF00271">
    <property type="entry name" value="Helicase_C"/>
    <property type="match status" value="1"/>
</dbReference>
<dbReference type="CDD" id="cd17990">
    <property type="entry name" value="DEXHc_HrpB"/>
    <property type="match status" value="1"/>
</dbReference>
<dbReference type="InterPro" id="IPR011545">
    <property type="entry name" value="DEAD/DEAH_box_helicase_dom"/>
</dbReference>
<feature type="region of interest" description="Disordered" evidence="5">
    <location>
        <begin position="836"/>
        <end position="860"/>
    </location>
</feature>
<protein>
    <submittedName>
        <fullName evidence="8">ATP-dependent helicase HrpB</fullName>
    </submittedName>
</protein>
<dbReference type="Pfam" id="PF04408">
    <property type="entry name" value="WHD_HA2"/>
    <property type="match status" value="1"/>
</dbReference>
<dbReference type="CDD" id="cd18791">
    <property type="entry name" value="SF2_C_RHA"/>
    <property type="match status" value="1"/>
</dbReference>
<evidence type="ECO:0000256" key="4">
    <source>
        <dbReference type="ARBA" id="ARBA00022840"/>
    </source>
</evidence>
<dbReference type="PIRSF" id="PIRSF005496">
    <property type="entry name" value="ATP_hel_hrpB"/>
    <property type="match status" value="1"/>
</dbReference>
<evidence type="ECO:0000256" key="2">
    <source>
        <dbReference type="ARBA" id="ARBA00022801"/>
    </source>
</evidence>
<dbReference type="Proteomes" id="UP001209257">
    <property type="component" value="Unassembled WGS sequence"/>
</dbReference>
<dbReference type="NCBIfam" id="TIGR01970">
    <property type="entry name" value="DEAH_box_HrpB"/>
    <property type="match status" value="1"/>
</dbReference>
<evidence type="ECO:0000259" key="7">
    <source>
        <dbReference type="PROSITE" id="PS51194"/>
    </source>
</evidence>
<name>A0ABT2VKM7_9ALTE</name>
<dbReference type="RefSeq" id="WP_262992061.1">
    <property type="nucleotide sequence ID" value="NZ_JAOTJC010000004.1"/>
</dbReference>
<dbReference type="EMBL" id="JAOTJC010000004">
    <property type="protein sequence ID" value="MCU7553358.1"/>
    <property type="molecule type" value="Genomic_DNA"/>
</dbReference>
<dbReference type="Gene3D" id="3.40.50.300">
    <property type="entry name" value="P-loop containing nucleotide triphosphate hydrolases"/>
    <property type="match status" value="2"/>
</dbReference>
<comment type="caution">
    <text evidence="8">The sequence shown here is derived from an EMBL/GenBank/DDBJ whole genome shotgun (WGS) entry which is preliminary data.</text>
</comment>
<dbReference type="InterPro" id="IPR007502">
    <property type="entry name" value="Helicase-assoc_dom"/>
</dbReference>
<reference evidence="9" key="1">
    <citation type="submission" date="2023-07" db="EMBL/GenBank/DDBJ databases">
        <title>Study on multiphase classification of strain Alteromonas salexigens isolated from the Yellow Sea.</title>
        <authorList>
            <person name="Sun L."/>
        </authorList>
    </citation>
    <scope>NUCLEOTIDE SEQUENCE [LARGE SCALE GENOMIC DNA]</scope>
    <source>
        <strain evidence="9">ASW11-19</strain>
    </source>
</reference>
<keyword evidence="3 8" id="KW-0347">Helicase</keyword>
<evidence type="ECO:0000256" key="5">
    <source>
        <dbReference type="SAM" id="MobiDB-lite"/>
    </source>
</evidence>
<dbReference type="InterPro" id="IPR013689">
    <property type="entry name" value="RNA_helicase_ATP-dep_HrpB_C"/>
</dbReference>
<feature type="domain" description="Helicase ATP-binding" evidence="6">
    <location>
        <begin position="47"/>
        <end position="209"/>
    </location>
</feature>
<keyword evidence="1" id="KW-0547">Nucleotide-binding</keyword>
<dbReference type="Pfam" id="PF08482">
    <property type="entry name" value="HrpB_C"/>
    <property type="match status" value="1"/>
</dbReference>
<gene>
    <name evidence="8" type="primary">hrpB</name>
    <name evidence="8" type="ORF">OCL06_01960</name>
</gene>